<name>A0ACC2M6X0_PERAE</name>
<proteinExistence type="predicted"/>
<protein>
    <submittedName>
        <fullName evidence="1">Uncharacterized protein</fullName>
    </submittedName>
</protein>
<gene>
    <name evidence="1" type="ORF">MRB53_018064</name>
</gene>
<sequence>MASAKSVLATAASLSASVVLIRTIVNDLIPRNFQDYIFSTLHTLFHRLCSQLTIIIDEYDGFAPNQLYEATKVYLGSKISPSKPRLKVSKSNKENNLKVSIETNEEVVDTFQGLQIKWRLVFHEVQRAVILAPTISILHFKHNSATSNSVFTRNTKIK</sequence>
<reference evidence="1 2" key="1">
    <citation type="journal article" date="2022" name="Hortic Res">
        <title>A haplotype resolved chromosomal level avocado genome allows analysis of novel avocado genes.</title>
        <authorList>
            <person name="Nath O."/>
            <person name="Fletcher S.J."/>
            <person name="Hayward A."/>
            <person name="Shaw L.M."/>
            <person name="Masouleh A.K."/>
            <person name="Furtado A."/>
            <person name="Henry R.J."/>
            <person name="Mitter N."/>
        </authorList>
    </citation>
    <scope>NUCLEOTIDE SEQUENCE [LARGE SCALE GENOMIC DNA]</scope>
    <source>
        <strain evidence="2">cv. Hass</strain>
    </source>
</reference>
<evidence type="ECO:0000313" key="1">
    <source>
        <dbReference type="EMBL" id="KAJ8641370.1"/>
    </source>
</evidence>
<evidence type="ECO:0000313" key="2">
    <source>
        <dbReference type="Proteomes" id="UP001234297"/>
    </source>
</evidence>
<keyword evidence="2" id="KW-1185">Reference proteome</keyword>
<comment type="caution">
    <text evidence="1">The sequence shown here is derived from an EMBL/GenBank/DDBJ whole genome shotgun (WGS) entry which is preliminary data.</text>
</comment>
<dbReference type="Proteomes" id="UP001234297">
    <property type="component" value="Chromosome 5"/>
</dbReference>
<organism evidence="1 2">
    <name type="scientific">Persea americana</name>
    <name type="common">Avocado</name>
    <dbReference type="NCBI Taxonomy" id="3435"/>
    <lineage>
        <taxon>Eukaryota</taxon>
        <taxon>Viridiplantae</taxon>
        <taxon>Streptophyta</taxon>
        <taxon>Embryophyta</taxon>
        <taxon>Tracheophyta</taxon>
        <taxon>Spermatophyta</taxon>
        <taxon>Magnoliopsida</taxon>
        <taxon>Magnoliidae</taxon>
        <taxon>Laurales</taxon>
        <taxon>Lauraceae</taxon>
        <taxon>Persea</taxon>
    </lineage>
</organism>
<dbReference type="EMBL" id="CM056813">
    <property type="protein sequence ID" value="KAJ8641370.1"/>
    <property type="molecule type" value="Genomic_DNA"/>
</dbReference>
<accession>A0ACC2M6X0</accession>